<dbReference type="Proteomes" id="UP000037122">
    <property type="component" value="Unassembled WGS sequence"/>
</dbReference>
<dbReference type="VEuPathDB" id="FungiDB:B9J08_001371"/>
<reference evidence="7" key="1">
    <citation type="journal article" date="2015" name="BMC Genomics">
        <title>Draft genome of a commonly misdiagnosed multidrug resistant pathogen Candida auris.</title>
        <authorList>
            <person name="Chatterjee S."/>
            <person name="Alampalli S.V."/>
            <person name="Nageshan R.K."/>
            <person name="Chettiar S.T."/>
            <person name="Joshi S."/>
            <person name="Tatu U.S."/>
        </authorList>
    </citation>
    <scope>NUCLEOTIDE SEQUENCE [LARGE SCALE GENOMIC DNA]</scope>
    <source>
        <strain evidence="7">6684</strain>
    </source>
</reference>
<sequence length="791" mass="86081">MTAPRRQRSEYLKNGCKECKRRKIKCDEFINPPPEAIRKINKQGRVACWQCTRLHKECEYPMKGEKVPRVSRKALMEQKRREAEAASGSASAAGTSLHNGGVSLDGTLNNGALSNNGLSNSGGATNGYHGAGYGLNTPSNGINGILGYGFGVGLGLSLTLGLGLGYFQGPMSYSVLNLLNGLNPYAGPNFPVSAASSISNPLVGGVGPPALPRPQAAPLAGNLSTPTSSSHFSSASTSQFPPAGLLEPSLATASSTAEPPEDENVKLDPISFYDQLDLTLLAADLNNLVLDMIYDVNFDVKGLTDSESQQPTPPTPNSEDFESNYYDHIPRNLSLGYIGVKRASEKTYLHEFYREFANIILPFNAYDAHTRQFFNPARDILLKCAHREPFLLAAILAQGARSVFTKSANPDDEQAYYSYLLRCLKLLGPALGDAGEKNGLALVANIEAVLLTVLLLTSSNAVNARQNWRPHLRGAKDLLLKHNKNRPLTKKSKVLIFCKYWFVSFEILAGLGSKNGGTVHVDEELDLLLNYADPYEVQVLTELGLILPNGFNLIGGYHNDCVPHLRDLIKLLNKSRAAKAQASENGKATQLQDANPGGSSKKKFISACQSTECIRLLGEFERARNKVFFSQNPVMSPDDFPNGVIPQNHLLDSATVAGTRKIVSWADISQQLYCFAAVITILTDFLGVPHDSAPVQELTKGLLDLISFVEPPNNEPVLFKYSVLMVQWPALVAGLNAIEPEHVAAVERFFNVAAETGSGSAGHSLKMIKRHWKRRELGLDESEEEVDVVNY</sequence>
<dbReference type="VEuPathDB" id="FungiDB:CJI96_0001269"/>
<keyword evidence="2" id="KW-0539">Nucleus</keyword>
<proteinExistence type="predicted"/>
<accession>A0A0L0NTI1</accession>
<feature type="compositionally biased region" description="Low complexity" evidence="3">
    <location>
        <begin position="213"/>
        <end position="238"/>
    </location>
</feature>
<dbReference type="EMBL" id="LGST01000042">
    <property type="protein sequence ID" value="KND97314.1"/>
    <property type="molecule type" value="Genomic_DNA"/>
</dbReference>
<evidence type="ECO:0000259" key="5">
    <source>
        <dbReference type="PROSITE" id="PS50048"/>
    </source>
</evidence>
<dbReference type="VEuPathDB" id="FungiDB:CJI97_001233"/>
<evidence type="ECO:0000256" key="1">
    <source>
        <dbReference type="ARBA" id="ARBA00004123"/>
    </source>
</evidence>
<comment type="caution">
    <text evidence="6">The sequence shown here is derived from an EMBL/GenBank/DDBJ whole genome shotgun (WGS) entry which is preliminary data.</text>
</comment>
<dbReference type="InterPro" id="IPR021858">
    <property type="entry name" value="Fun_TF"/>
</dbReference>
<dbReference type="PANTHER" id="PTHR37534:SF49">
    <property type="entry name" value="LYSINE BIOSYNTHESIS REGULATORY PROTEIN LYS14"/>
    <property type="match status" value="1"/>
</dbReference>
<keyword evidence="4" id="KW-0472">Membrane</keyword>
<evidence type="ECO:0000313" key="7">
    <source>
        <dbReference type="Proteomes" id="UP000037122"/>
    </source>
</evidence>
<dbReference type="VEuPathDB" id="FungiDB:CJJ07_001803"/>
<dbReference type="PROSITE" id="PS50048">
    <property type="entry name" value="ZN2_CY6_FUNGAL_2"/>
    <property type="match status" value="1"/>
</dbReference>
<dbReference type="VEuPathDB" id="FungiDB:QG37_06304"/>
<dbReference type="InterPro" id="IPR001138">
    <property type="entry name" value="Zn2Cys6_DnaBD"/>
</dbReference>
<dbReference type="GO" id="GO:0000976">
    <property type="term" value="F:transcription cis-regulatory region binding"/>
    <property type="evidence" value="ECO:0007669"/>
    <property type="project" value="TreeGrafter"/>
</dbReference>
<evidence type="ECO:0000256" key="4">
    <source>
        <dbReference type="SAM" id="Phobius"/>
    </source>
</evidence>
<dbReference type="VEuPathDB" id="FungiDB:CJJ09_003626"/>
<dbReference type="GO" id="GO:0005634">
    <property type="term" value="C:nucleus"/>
    <property type="evidence" value="ECO:0007669"/>
    <property type="project" value="UniProtKB-SubCell"/>
</dbReference>
<protein>
    <recommendedName>
        <fullName evidence="5">Zn(2)-C6 fungal-type domain-containing protein</fullName>
    </recommendedName>
</protein>
<dbReference type="GO" id="GO:0008270">
    <property type="term" value="F:zinc ion binding"/>
    <property type="evidence" value="ECO:0007669"/>
    <property type="project" value="InterPro"/>
</dbReference>
<gene>
    <name evidence="6" type="ORF">QG37_06304</name>
</gene>
<dbReference type="GO" id="GO:0045944">
    <property type="term" value="P:positive regulation of transcription by RNA polymerase II"/>
    <property type="evidence" value="ECO:0007669"/>
    <property type="project" value="TreeGrafter"/>
</dbReference>
<dbReference type="AlphaFoldDB" id="A0A0L0NTI1"/>
<feature type="domain" description="Zn(2)-C6 fungal-type" evidence="5">
    <location>
        <begin position="15"/>
        <end position="60"/>
    </location>
</feature>
<dbReference type="VEuPathDB" id="FungiDB:CJI96_0001270"/>
<evidence type="ECO:0000256" key="3">
    <source>
        <dbReference type="SAM" id="MobiDB-lite"/>
    </source>
</evidence>
<dbReference type="Gene3D" id="4.10.240.10">
    <property type="entry name" value="Zn(2)-C6 fungal-type DNA-binding domain"/>
    <property type="match status" value="1"/>
</dbReference>
<comment type="subcellular location">
    <subcellularLocation>
        <location evidence="1">Nucleus</location>
    </subcellularLocation>
</comment>
<dbReference type="GO" id="GO:0000981">
    <property type="term" value="F:DNA-binding transcription factor activity, RNA polymerase II-specific"/>
    <property type="evidence" value="ECO:0007669"/>
    <property type="project" value="InterPro"/>
</dbReference>
<name>A0A0L0NTI1_CANAR</name>
<dbReference type="SUPFAM" id="SSF57701">
    <property type="entry name" value="Zn2/Cys6 DNA-binding domain"/>
    <property type="match status" value="1"/>
</dbReference>
<dbReference type="CDD" id="cd00067">
    <property type="entry name" value="GAL4"/>
    <property type="match status" value="1"/>
</dbReference>
<dbReference type="Pfam" id="PF11951">
    <property type="entry name" value="Fungal_trans_2"/>
    <property type="match status" value="1"/>
</dbReference>
<feature type="region of interest" description="Disordered" evidence="3">
    <location>
        <begin position="209"/>
        <end position="240"/>
    </location>
</feature>
<dbReference type="PANTHER" id="PTHR37534">
    <property type="entry name" value="TRANSCRIPTIONAL ACTIVATOR PROTEIN UGA3"/>
    <property type="match status" value="1"/>
</dbReference>
<feature type="compositionally biased region" description="Low complexity" evidence="3">
    <location>
        <begin position="85"/>
        <end position="94"/>
    </location>
</feature>
<feature type="region of interest" description="Disordered" evidence="3">
    <location>
        <begin position="76"/>
        <end position="96"/>
    </location>
</feature>
<keyword evidence="4" id="KW-0812">Transmembrane</keyword>
<organism evidence="6 7">
    <name type="scientific">Candidozyma auris</name>
    <name type="common">Yeast</name>
    <name type="synonym">Candida auris</name>
    <dbReference type="NCBI Taxonomy" id="498019"/>
    <lineage>
        <taxon>Eukaryota</taxon>
        <taxon>Fungi</taxon>
        <taxon>Dikarya</taxon>
        <taxon>Ascomycota</taxon>
        <taxon>Saccharomycotina</taxon>
        <taxon>Pichiomycetes</taxon>
        <taxon>Metschnikowiaceae</taxon>
        <taxon>Candidozyma</taxon>
    </lineage>
</organism>
<evidence type="ECO:0000313" key="6">
    <source>
        <dbReference type="EMBL" id="KND97314.1"/>
    </source>
</evidence>
<dbReference type="InterPro" id="IPR036864">
    <property type="entry name" value="Zn2-C6_fun-type_DNA-bd_sf"/>
</dbReference>
<evidence type="ECO:0000256" key="2">
    <source>
        <dbReference type="ARBA" id="ARBA00023242"/>
    </source>
</evidence>
<feature type="transmembrane region" description="Helical" evidence="4">
    <location>
        <begin position="145"/>
        <end position="167"/>
    </location>
</feature>
<dbReference type="SMART" id="SM00066">
    <property type="entry name" value="GAL4"/>
    <property type="match status" value="1"/>
</dbReference>
<keyword evidence="4" id="KW-1133">Transmembrane helix</keyword>